<proteinExistence type="inferred from homology"/>
<dbReference type="InterPro" id="IPR002942">
    <property type="entry name" value="S4_RNA-bd"/>
</dbReference>
<dbReference type="SUPFAM" id="SSF55174">
    <property type="entry name" value="Alpha-L RNA-binding motif"/>
    <property type="match status" value="1"/>
</dbReference>
<dbReference type="InterPro" id="IPR020094">
    <property type="entry name" value="TruA/RsuA/RluB/E/F_N"/>
</dbReference>
<dbReference type="InterPro" id="IPR018496">
    <property type="entry name" value="PsdUridine_synth_RsuA/RluB_CS"/>
</dbReference>
<dbReference type="InterPro" id="IPR042092">
    <property type="entry name" value="PsdUridine_s_RsuA/RluB/E/F_cat"/>
</dbReference>
<dbReference type="GO" id="GO:0120159">
    <property type="term" value="F:rRNA pseudouridine synthase activity"/>
    <property type="evidence" value="ECO:0007669"/>
    <property type="project" value="UniProtKB-ARBA"/>
</dbReference>
<comment type="catalytic activity">
    <reaction evidence="1">
        <text>a uridine in RNA = a pseudouridine in RNA</text>
        <dbReference type="Rhea" id="RHEA:48348"/>
        <dbReference type="Rhea" id="RHEA-COMP:12068"/>
        <dbReference type="Rhea" id="RHEA-COMP:12069"/>
        <dbReference type="ChEBI" id="CHEBI:65314"/>
        <dbReference type="ChEBI" id="CHEBI:65315"/>
    </reaction>
</comment>
<name>A0A420WM99_9PROT</name>
<dbReference type="Proteomes" id="UP000282211">
    <property type="component" value="Unassembled WGS sequence"/>
</dbReference>
<dbReference type="InterPro" id="IPR036986">
    <property type="entry name" value="S4_RNA-bd_sf"/>
</dbReference>
<dbReference type="EMBL" id="RBII01000001">
    <property type="protein sequence ID" value="RKQ72026.1"/>
    <property type="molecule type" value="Genomic_DNA"/>
</dbReference>
<dbReference type="PROSITE" id="PS01149">
    <property type="entry name" value="PSI_RSU"/>
    <property type="match status" value="1"/>
</dbReference>
<feature type="compositionally biased region" description="Basic residues" evidence="7">
    <location>
        <begin position="316"/>
        <end position="326"/>
    </location>
</feature>
<dbReference type="GO" id="GO:0003723">
    <property type="term" value="F:RNA binding"/>
    <property type="evidence" value="ECO:0007669"/>
    <property type="project" value="UniProtKB-KW"/>
</dbReference>
<evidence type="ECO:0000259" key="8">
    <source>
        <dbReference type="SMART" id="SM00363"/>
    </source>
</evidence>
<dbReference type="GO" id="GO:0000455">
    <property type="term" value="P:enzyme-directed rRNA pseudouridine synthesis"/>
    <property type="evidence" value="ECO:0007669"/>
    <property type="project" value="UniProtKB-ARBA"/>
</dbReference>
<dbReference type="Gene3D" id="3.30.70.580">
    <property type="entry name" value="Pseudouridine synthase I, catalytic domain, N-terminal subdomain"/>
    <property type="match status" value="1"/>
</dbReference>
<dbReference type="PROSITE" id="PS50889">
    <property type="entry name" value="S4"/>
    <property type="match status" value="1"/>
</dbReference>
<evidence type="ECO:0000256" key="7">
    <source>
        <dbReference type="SAM" id="MobiDB-lite"/>
    </source>
</evidence>
<organism evidence="9 10">
    <name type="scientific">Litorimonas taeanensis</name>
    <dbReference type="NCBI Taxonomy" id="568099"/>
    <lineage>
        <taxon>Bacteria</taxon>
        <taxon>Pseudomonadati</taxon>
        <taxon>Pseudomonadota</taxon>
        <taxon>Alphaproteobacteria</taxon>
        <taxon>Maricaulales</taxon>
        <taxon>Robiginitomaculaceae</taxon>
    </lineage>
</organism>
<dbReference type="CDD" id="cd00165">
    <property type="entry name" value="S4"/>
    <property type="match status" value="1"/>
</dbReference>
<dbReference type="InterPro" id="IPR020103">
    <property type="entry name" value="PsdUridine_synth_cat_dom_sf"/>
</dbReference>
<protein>
    <recommendedName>
        <fullName evidence="6">Pseudouridine synthase</fullName>
        <ecNumber evidence="6">5.4.99.-</ecNumber>
    </recommendedName>
</protein>
<evidence type="ECO:0000256" key="4">
    <source>
        <dbReference type="ARBA" id="ARBA00023235"/>
    </source>
</evidence>
<dbReference type="RefSeq" id="WP_233345475.1">
    <property type="nucleotide sequence ID" value="NZ_RBII01000001.1"/>
</dbReference>
<dbReference type="Pfam" id="PF01479">
    <property type="entry name" value="S4"/>
    <property type="match status" value="1"/>
</dbReference>
<evidence type="ECO:0000313" key="9">
    <source>
        <dbReference type="EMBL" id="RKQ72026.1"/>
    </source>
</evidence>
<dbReference type="PANTHER" id="PTHR47683">
    <property type="entry name" value="PSEUDOURIDINE SYNTHASE FAMILY PROTEIN-RELATED"/>
    <property type="match status" value="1"/>
</dbReference>
<evidence type="ECO:0000256" key="6">
    <source>
        <dbReference type="RuleBase" id="RU003887"/>
    </source>
</evidence>
<accession>A0A420WM99</accession>
<keyword evidence="4 6" id="KW-0413">Isomerase</keyword>
<evidence type="ECO:0000313" key="10">
    <source>
        <dbReference type="Proteomes" id="UP000282211"/>
    </source>
</evidence>
<dbReference type="PANTHER" id="PTHR47683:SF3">
    <property type="entry name" value="RIBOSOMAL LARGE SUBUNIT PSEUDOURIDINE SYNTHASE B"/>
    <property type="match status" value="1"/>
</dbReference>
<dbReference type="Gene3D" id="3.30.70.1560">
    <property type="entry name" value="Alpha-L RNA-binding motif"/>
    <property type="match status" value="1"/>
</dbReference>
<dbReference type="FunFam" id="3.10.290.10:FF:000003">
    <property type="entry name" value="Pseudouridine synthase"/>
    <property type="match status" value="1"/>
</dbReference>
<reference evidence="9 10" key="1">
    <citation type="submission" date="2018-10" db="EMBL/GenBank/DDBJ databases">
        <title>Genomic Encyclopedia of Type Strains, Phase IV (KMG-IV): sequencing the most valuable type-strain genomes for metagenomic binning, comparative biology and taxonomic classification.</title>
        <authorList>
            <person name="Goeker M."/>
        </authorList>
    </citation>
    <scope>NUCLEOTIDE SEQUENCE [LARGE SCALE GENOMIC DNA]</scope>
    <source>
        <strain evidence="9 10">DSM 22008</strain>
    </source>
</reference>
<comment type="similarity">
    <text evidence="2 6">Belongs to the pseudouridine synthase RsuA family.</text>
</comment>
<evidence type="ECO:0000256" key="3">
    <source>
        <dbReference type="ARBA" id="ARBA00022884"/>
    </source>
</evidence>
<dbReference type="InterPro" id="IPR000748">
    <property type="entry name" value="PsdUridine_synth_RsuA/RluB/E/F"/>
</dbReference>
<feature type="region of interest" description="Disordered" evidence="7">
    <location>
        <begin position="1"/>
        <end position="27"/>
    </location>
</feature>
<dbReference type="AlphaFoldDB" id="A0A420WM99"/>
<keyword evidence="10" id="KW-1185">Reference proteome</keyword>
<evidence type="ECO:0000256" key="1">
    <source>
        <dbReference type="ARBA" id="ARBA00000073"/>
    </source>
</evidence>
<dbReference type="SMART" id="SM00363">
    <property type="entry name" value="S4"/>
    <property type="match status" value="1"/>
</dbReference>
<dbReference type="EC" id="5.4.99.-" evidence="6"/>
<dbReference type="InterPro" id="IPR006145">
    <property type="entry name" value="PsdUridine_synth_RsuA/RluA"/>
</dbReference>
<dbReference type="NCBIfam" id="TIGR00093">
    <property type="entry name" value="pseudouridine synthase"/>
    <property type="match status" value="1"/>
</dbReference>
<keyword evidence="3 5" id="KW-0694">RNA-binding</keyword>
<dbReference type="InParanoid" id="A0A420WM99"/>
<dbReference type="InterPro" id="IPR050343">
    <property type="entry name" value="RsuA_PseudoU_synthase"/>
</dbReference>
<evidence type="ECO:0000256" key="5">
    <source>
        <dbReference type="PROSITE-ProRule" id="PRU00182"/>
    </source>
</evidence>
<feature type="domain" description="RNA-binding S4" evidence="8">
    <location>
        <begin position="29"/>
        <end position="88"/>
    </location>
</feature>
<dbReference type="SUPFAM" id="SSF55120">
    <property type="entry name" value="Pseudouridine synthase"/>
    <property type="match status" value="1"/>
</dbReference>
<feature type="region of interest" description="Disordered" evidence="7">
    <location>
        <begin position="271"/>
        <end position="351"/>
    </location>
</feature>
<evidence type="ECO:0000256" key="2">
    <source>
        <dbReference type="ARBA" id="ARBA00008348"/>
    </source>
</evidence>
<dbReference type="Gene3D" id="3.10.290.10">
    <property type="entry name" value="RNA-binding S4 domain"/>
    <property type="match status" value="1"/>
</dbReference>
<dbReference type="Pfam" id="PF00849">
    <property type="entry name" value="PseudoU_synth_2"/>
    <property type="match status" value="1"/>
</dbReference>
<gene>
    <name evidence="9" type="ORF">DES40_1362</name>
</gene>
<sequence>MPDMQKQITPKKGTSKSQKKASLSDAPGDRIAKYLARVGVGSRRDVERMIEEGRVKVNGKTLTSPAFKVTGKEKILVNDEPIAEKDIPRMWRYHKPDGLVTSHKDEQGRRTMFEALPTNMPRVISVGRLDLTSEGLILLTNDGELARALELPSTGWSRRYRARAYGKVTQEQLDTLRKGVVIDGIPTGEIIATLDRQQGDNAWINVTLHDGKNREIRRALETLKLQVNRLIRVSYGPYMLGDLGKGACEEIKTRVLRDQIGHLIDIPEEKTVTRKPKRGSFASAKRFQDKPAETKGANAPKGRGKFAKKTTEKPKSKTARPPKKVMGKAYGKPGGKTSGKFAPRGHGKGKK</sequence>
<dbReference type="FunCoup" id="A0A420WM99">
    <property type="interactions" value="326"/>
</dbReference>
<comment type="caution">
    <text evidence="9">The sequence shown here is derived from an EMBL/GenBank/DDBJ whole genome shotgun (WGS) entry which is preliminary data.</text>
</comment>